<name>A0ABV7L8D7_9PROT</name>
<reference evidence="4" key="1">
    <citation type="journal article" date="2019" name="Int. J. Syst. Evol. Microbiol.">
        <title>The Global Catalogue of Microorganisms (GCM) 10K type strain sequencing project: providing services to taxonomists for standard genome sequencing and annotation.</title>
        <authorList>
            <consortium name="The Broad Institute Genomics Platform"/>
            <consortium name="The Broad Institute Genome Sequencing Center for Infectious Disease"/>
            <person name="Wu L."/>
            <person name="Ma J."/>
        </authorList>
    </citation>
    <scope>NUCLEOTIDE SEQUENCE [LARGE SCALE GENOMIC DNA]</scope>
    <source>
        <strain evidence="4">KCTC 42964</strain>
    </source>
</reference>
<dbReference type="InterPro" id="IPR002347">
    <property type="entry name" value="SDR_fam"/>
</dbReference>
<dbReference type="Pfam" id="PF00106">
    <property type="entry name" value="adh_short"/>
    <property type="match status" value="1"/>
</dbReference>
<dbReference type="RefSeq" id="WP_379906106.1">
    <property type="nucleotide sequence ID" value="NZ_JBHRTR010000048.1"/>
</dbReference>
<protein>
    <submittedName>
        <fullName evidence="3">SDR family NAD(P)-dependent oxidoreductase</fullName>
    </submittedName>
</protein>
<keyword evidence="4" id="KW-1185">Reference proteome</keyword>
<dbReference type="Proteomes" id="UP001595528">
    <property type="component" value="Unassembled WGS sequence"/>
</dbReference>
<dbReference type="SUPFAM" id="SSF51735">
    <property type="entry name" value="NAD(P)-binding Rossmann-fold domains"/>
    <property type="match status" value="1"/>
</dbReference>
<dbReference type="EMBL" id="JBHRTR010000048">
    <property type="protein sequence ID" value="MFC3230694.1"/>
    <property type="molecule type" value="Genomic_DNA"/>
</dbReference>
<sequence>MSRFEMMEITGRTALVTGATDGVGRAVAAALAAEGAEVLVHGRDRARAEALLSEIRAAGGSARFYPADLGRLAEVRRLAELVARDHDRLDLLVSNAGIGRGADQTLRETSADGHELRFAVNHLAHFLLTRELLPLLRASAAAGQGGARIVNVASAAQQAIDFDDVMLTRGYSGGRAYSQSKLAQVIATVEMAPELADDGITVNALHPASLMPTTMVRLAGRPVQSTIEEGRDAILHLAAGADMEGRTGLYFNGMKEAKADLQAYEPAAQAKLRALSFALCGIADPRGG</sequence>
<evidence type="ECO:0000256" key="1">
    <source>
        <dbReference type="ARBA" id="ARBA00023002"/>
    </source>
</evidence>
<organism evidence="3 4">
    <name type="scientific">Marinibaculum pumilum</name>
    <dbReference type="NCBI Taxonomy" id="1766165"/>
    <lineage>
        <taxon>Bacteria</taxon>
        <taxon>Pseudomonadati</taxon>
        <taxon>Pseudomonadota</taxon>
        <taxon>Alphaproteobacteria</taxon>
        <taxon>Rhodospirillales</taxon>
        <taxon>Rhodospirillaceae</taxon>
        <taxon>Marinibaculum</taxon>
    </lineage>
</organism>
<dbReference type="InterPro" id="IPR036291">
    <property type="entry name" value="NAD(P)-bd_dom_sf"/>
</dbReference>
<comment type="similarity">
    <text evidence="2">Belongs to the short-chain dehydrogenases/reductases (SDR) family.</text>
</comment>
<comment type="caution">
    <text evidence="3">The sequence shown here is derived from an EMBL/GenBank/DDBJ whole genome shotgun (WGS) entry which is preliminary data.</text>
</comment>
<evidence type="ECO:0000313" key="4">
    <source>
        <dbReference type="Proteomes" id="UP001595528"/>
    </source>
</evidence>
<accession>A0ABV7L8D7</accession>
<keyword evidence="1" id="KW-0560">Oxidoreductase</keyword>
<dbReference type="PANTHER" id="PTHR43157">
    <property type="entry name" value="PHOSPHATIDYLINOSITOL-GLYCAN BIOSYNTHESIS CLASS F PROTEIN-RELATED"/>
    <property type="match status" value="1"/>
</dbReference>
<dbReference type="PRINTS" id="PR00080">
    <property type="entry name" value="SDRFAMILY"/>
</dbReference>
<gene>
    <name evidence="3" type="ORF">ACFOGJ_25825</name>
</gene>
<evidence type="ECO:0000313" key="3">
    <source>
        <dbReference type="EMBL" id="MFC3230694.1"/>
    </source>
</evidence>
<evidence type="ECO:0000256" key="2">
    <source>
        <dbReference type="RuleBase" id="RU000363"/>
    </source>
</evidence>
<dbReference type="PRINTS" id="PR00081">
    <property type="entry name" value="GDHRDH"/>
</dbReference>
<dbReference type="PANTHER" id="PTHR43157:SF31">
    <property type="entry name" value="PHOSPHATIDYLINOSITOL-GLYCAN BIOSYNTHESIS CLASS F PROTEIN"/>
    <property type="match status" value="1"/>
</dbReference>
<proteinExistence type="inferred from homology"/>
<dbReference type="Gene3D" id="3.40.50.720">
    <property type="entry name" value="NAD(P)-binding Rossmann-like Domain"/>
    <property type="match status" value="1"/>
</dbReference>